<feature type="domain" description="RRM" evidence="5">
    <location>
        <begin position="290"/>
        <end position="369"/>
    </location>
</feature>
<keyword evidence="1" id="KW-0677">Repeat</keyword>
<dbReference type="InterPro" id="IPR035979">
    <property type="entry name" value="RBD_domain_sf"/>
</dbReference>
<dbReference type="AlphaFoldDB" id="A0A8S9ZCY4"/>
<dbReference type="OrthoDB" id="271725at2759"/>
<dbReference type="PROSITE" id="PS50102">
    <property type="entry name" value="RRM"/>
    <property type="match status" value="2"/>
</dbReference>
<gene>
    <name evidence="6" type="ORF">Mgra_00009767</name>
</gene>
<proteinExistence type="predicted"/>
<evidence type="ECO:0000313" key="7">
    <source>
        <dbReference type="Proteomes" id="UP000605970"/>
    </source>
</evidence>
<feature type="compositionally biased region" description="Low complexity" evidence="4">
    <location>
        <begin position="41"/>
        <end position="62"/>
    </location>
</feature>
<dbReference type="Proteomes" id="UP000605970">
    <property type="component" value="Unassembled WGS sequence"/>
</dbReference>
<dbReference type="EMBL" id="JABEBT010000182">
    <property type="protein sequence ID" value="KAF7626052.1"/>
    <property type="molecule type" value="Genomic_DNA"/>
</dbReference>
<name>A0A8S9ZCY4_9BILA</name>
<feature type="compositionally biased region" description="Low complexity" evidence="4">
    <location>
        <begin position="683"/>
        <end position="699"/>
    </location>
</feature>
<evidence type="ECO:0000256" key="3">
    <source>
        <dbReference type="PROSITE-ProRule" id="PRU00176"/>
    </source>
</evidence>
<evidence type="ECO:0000259" key="5">
    <source>
        <dbReference type="PROSITE" id="PS50102"/>
    </source>
</evidence>
<feature type="region of interest" description="Disordered" evidence="4">
    <location>
        <begin position="117"/>
        <end position="140"/>
    </location>
</feature>
<sequence length="708" mass="78644">MAMALKGAASPQAHRLHHQTFFKQTSPSSQKLPSSLPTQMSLEEQSYQQQHQLVQYQQQHPQSLPPSATFGQQQRTFFPRKNAKNFYTGCTTTTSTMSTNYRMSAVEHDTQIETRFTGSFDNSKEESKQKEASPHNESFSQNFHNYSVQQSSHNQLDLTSKNSSSSTSRNTSVCLVTSGGFTPNIVQIQENQGEYDAFPYIASGVLSETNLYIRGLQEDCTDEKLYEMCVPYGKIVSTKAILDKMTKKCRGYGFVDFDSCDSALAAIAGLPQQDNRIHAQMAKQQEQDPTNIYIANLPSDFDEGKLSEMLQVHGPVISSRILRNVDGSSRGVGFCRMTTPESCSSIISAFHGKRLSQGLQPLIVKLADSNSKKLKRSTPSLRSFYTEDPRMYKQKLTTTPLMTATTPLMDPMIFPAMQNSALAAFSPVIANGNRYSVAQYTPQNYGPTDLLTAQFNQMGIVNGPSSIVGTSDSTATPGQTPRPLPPIASAELQLQNLQQLTQNQQMFQPSQQQQQAPQLVYPPYYGVQYYMPAAVAAASAYQQPFIVYNPADYYSLASQQLHQQQMATVSQFGPVSQIQPQQQIASLFPTNIQKPTSSASIPQYSNTYASPPVNISQPIVDQQHQTVPMLPQLQVSTLGGNNIHRPQHQQQQPLLTPVYSTVASNVKPQQQNFAQQHLQQPQLWAPDQQQQHHSQLLPSTNVNTCTKP</sequence>
<dbReference type="Gene3D" id="3.30.70.330">
    <property type="match status" value="2"/>
</dbReference>
<feature type="compositionally biased region" description="Low complexity" evidence="4">
    <location>
        <begin position="159"/>
        <end position="169"/>
    </location>
</feature>
<evidence type="ECO:0000313" key="6">
    <source>
        <dbReference type="EMBL" id="KAF7626052.1"/>
    </source>
</evidence>
<dbReference type="PANTHER" id="PTHR24012">
    <property type="entry name" value="RNA BINDING PROTEIN"/>
    <property type="match status" value="1"/>
</dbReference>
<evidence type="ECO:0000256" key="2">
    <source>
        <dbReference type="ARBA" id="ARBA00022884"/>
    </source>
</evidence>
<organism evidence="6 7">
    <name type="scientific">Meloidogyne graminicola</name>
    <dbReference type="NCBI Taxonomy" id="189291"/>
    <lineage>
        <taxon>Eukaryota</taxon>
        <taxon>Metazoa</taxon>
        <taxon>Ecdysozoa</taxon>
        <taxon>Nematoda</taxon>
        <taxon>Chromadorea</taxon>
        <taxon>Rhabditida</taxon>
        <taxon>Tylenchina</taxon>
        <taxon>Tylenchomorpha</taxon>
        <taxon>Tylenchoidea</taxon>
        <taxon>Meloidogynidae</taxon>
        <taxon>Meloidogyninae</taxon>
        <taxon>Meloidogyne</taxon>
    </lineage>
</organism>
<reference evidence="6" key="1">
    <citation type="journal article" date="2020" name="Ecol. Evol.">
        <title>Genome structure and content of the rice root-knot nematode (Meloidogyne graminicola).</title>
        <authorList>
            <person name="Phan N.T."/>
            <person name="Danchin E.G.J."/>
            <person name="Klopp C."/>
            <person name="Perfus-Barbeoch L."/>
            <person name="Kozlowski D.K."/>
            <person name="Koutsovoulos G.D."/>
            <person name="Lopez-Roques C."/>
            <person name="Bouchez O."/>
            <person name="Zahm M."/>
            <person name="Besnard G."/>
            <person name="Bellafiore S."/>
        </authorList>
    </citation>
    <scope>NUCLEOTIDE SEQUENCE</scope>
    <source>
        <strain evidence="6">VN-18</strain>
    </source>
</reference>
<dbReference type="SMART" id="SM00360">
    <property type="entry name" value="RRM"/>
    <property type="match status" value="2"/>
</dbReference>
<dbReference type="InterPro" id="IPR012677">
    <property type="entry name" value="Nucleotide-bd_a/b_plait_sf"/>
</dbReference>
<feature type="region of interest" description="Disordered" evidence="4">
    <location>
        <begin position="683"/>
        <end position="708"/>
    </location>
</feature>
<feature type="domain" description="RRM" evidence="5">
    <location>
        <begin position="209"/>
        <end position="284"/>
    </location>
</feature>
<dbReference type="InterPro" id="IPR000504">
    <property type="entry name" value="RRM_dom"/>
</dbReference>
<evidence type="ECO:0000256" key="1">
    <source>
        <dbReference type="ARBA" id="ARBA00022737"/>
    </source>
</evidence>
<feature type="region of interest" description="Disordered" evidence="4">
    <location>
        <begin position="150"/>
        <end position="169"/>
    </location>
</feature>
<evidence type="ECO:0000256" key="4">
    <source>
        <dbReference type="SAM" id="MobiDB-lite"/>
    </source>
</evidence>
<protein>
    <recommendedName>
        <fullName evidence="5">RRM domain-containing protein</fullName>
    </recommendedName>
</protein>
<dbReference type="GO" id="GO:0003723">
    <property type="term" value="F:RNA binding"/>
    <property type="evidence" value="ECO:0007669"/>
    <property type="project" value="UniProtKB-UniRule"/>
</dbReference>
<accession>A0A8S9ZCY4</accession>
<comment type="caution">
    <text evidence="6">The sequence shown here is derived from an EMBL/GenBank/DDBJ whole genome shotgun (WGS) entry which is preliminary data.</text>
</comment>
<keyword evidence="7" id="KW-1185">Reference proteome</keyword>
<feature type="compositionally biased region" description="Basic and acidic residues" evidence="4">
    <location>
        <begin position="122"/>
        <end position="134"/>
    </location>
</feature>
<feature type="region of interest" description="Disordered" evidence="4">
    <location>
        <begin position="41"/>
        <end position="70"/>
    </location>
</feature>
<keyword evidence="2 3" id="KW-0694">RNA-binding</keyword>
<dbReference type="Pfam" id="PF00076">
    <property type="entry name" value="RRM_1"/>
    <property type="match status" value="2"/>
</dbReference>
<dbReference type="SUPFAM" id="SSF54928">
    <property type="entry name" value="RNA-binding domain, RBD"/>
    <property type="match status" value="1"/>
</dbReference>